<proteinExistence type="predicted"/>
<organism evidence="1 2">
    <name type="scientific">Catharanthus roseus</name>
    <name type="common">Madagascar periwinkle</name>
    <name type="synonym">Vinca rosea</name>
    <dbReference type="NCBI Taxonomy" id="4058"/>
    <lineage>
        <taxon>Eukaryota</taxon>
        <taxon>Viridiplantae</taxon>
        <taxon>Streptophyta</taxon>
        <taxon>Embryophyta</taxon>
        <taxon>Tracheophyta</taxon>
        <taxon>Spermatophyta</taxon>
        <taxon>Magnoliopsida</taxon>
        <taxon>eudicotyledons</taxon>
        <taxon>Gunneridae</taxon>
        <taxon>Pentapetalae</taxon>
        <taxon>asterids</taxon>
        <taxon>lamiids</taxon>
        <taxon>Gentianales</taxon>
        <taxon>Apocynaceae</taxon>
        <taxon>Rauvolfioideae</taxon>
        <taxon>Vinceae</taxon>
        <taxon>Catharanthinae</taxon>
        <taxon>Catharanthus</taxon>
    </lineage>
</organism>
<name>A0ACC0BHV7_CATRO</name>
<evidence type="ECO:0000313" key="1">
    <source>
        <dbReference type="EMBL" id="KAI5672174.1"/>
    </source>
</evidence>
<protein>
    <submittedName>
        <fullName evidence="1">Uncharacterized protein</fullName>
    </submittedName>
</protein>
<accession>A0ACC0BHV7</accession>
<sequence>MVKVNNANVGRGENVEEGGSSRGRTGKGKKVASRVMAPESFISVKEAANFEEWTRKRRKIALGHRVDLFDMEGIEIILNLFNDIGWGPLLTVDELFFPEMIYELYANLHKGRIQMHKNITHQYVTSRIAYTYGRLLHHMISNIIIPNVGHKSSITNLHSFVILALHEHRIMNFGYMAIVHILATQTSSTKCLPYDCFLTKVFQYFVLNLIGVGDPIGAGKIYNKHTLKRMGFEKNEEGMLGRGGQDDDEESDKDDEGNEGQEAMNIDEEESEIEFEEETYRREMMQKKRQERVEEDVRFLGFQNENRSSYFKISHPTFQKSSDFLFIKNIGCPILKTGRQVFTFTVKK</sequence>
<evidence type="ECO:0000313" key="2">
    <source>
        <dbReference type="Proteomes" id="UP001060085"/>
    </source>
</evidence>
<comment type="caution">
    <text evidence="1">The sequence shown here is derived from an EMBL/GenBank/DDBJ whole genome shotgun (WGS) entry which is preliminary data.</text>
</comment>
<keyword evidence="2" id="KW-1185">Reference proteome</keyword>
<reference evidence="2" key="1">
    <citation type="journal article" date="2023" name="Nat. Plants">
        <title>Single-cell RNA sequencing provides a high-resolution roadmap for understanding the multicellular compartmentation of specialized metabolism.</title>
        <authorList>
            <person name="Sun S."/>
            <person name="Shen X."/>
            <person name="Li Y."/>
            <person name="Li Y."/>
            <person name="Wang S."/>
            <person name="Li R."/>
            <person name="Zhang H."/>
            <person name="Shen G."/>
            <person name="Guo B."/>
            <person name="Wei J."/>
            <person name="Xu J."/>
            <person name="St-Pierre B."/>
            <person name="Chen S."/>
            <person name="Sun C."/>
        </authorList>
    </citation>
    <scope>NUCLEOTIDE SEQUENCE [LARGE SCALE GENOMIC DNA]</scope>
</reference>
<dbReference type="EMBL" id="CM044703">
    <property type="protein sequence ID" value="KAI5672174.1"/>
    <property type="molecule type" value="Genomic_DNA"/>
</dbReference>
<gene>
    <name evidence="1" type="ORF">M9H77_12538</name>
</gene>
<dbReference type="Proteomes" id="UP001060085">
    <property type="component" value="Linkage Group LG03"/>
</dbReference>